<keyword evidence="3" id="KW-1185">Reference proteome</keyword>
<accession>A0ABS1QGE1</accession>
<proteinExistence type="predicted"/>
<sequence>MKTQKIIYTVVFNLWICLVSGQIGIAKSTVNGNSTILDFNDVPGNTKGLILPAVDSAPAGLNSSDNGTFVFDRSDAKIKMFENNAWRSLSDSGRSSSILSNASPETGTKIIVGSPTTNASGIFVLESPDKAMILPQIANPHLFVKTPYPGMMCYDTVSKSLAVFDGAVWSYWK</sequence>
<name>A0ABS1QGE1_9FLAO</name>
<comment type="caution">
    <text evidence="2">The sequence shown here is derived from an EMBL/GenBank/DDBJ whole genome shotgun (WGS) entry which is preliminary data.</text>
</comment>
<evidence type="ECO:0000313" key="3">
    <source>
        <dbReference type="Proteomes" id="UP000661696"/>
    </source>
</evidence>
<dbReference type="Proteomes" id="UP000661696">
    <property type="component" value="Unassembled WGS sequence"/>
</dbReference>
<keyword evidence="1" id="KW-0472">Membrane</keyword>
<reference evidence="2 3" key="1">
    <citation type="submission" date="2020-12" db="EMBL/GenBank/DDBJ databases">
        <title>Chryseobacterium endoalhailicus sp. nov., isolated from seed of leguminous plant.</title>
        <authorList>
            <person name="Zhang X."/>
        </authorList>
    </citation>
    <scope>NUCLEOTIDE SEQUENCE [LARGE SCALE GENOMIC DNA]</scope>
    <source>
        <strain evidence="2 3">L7</strain>
    </source>
</reference>
<dbReference type="RefSeq" id="WP_202090541.1">
    <property type="nucleotide sequence ID" value="NZ_JAELVM010000001.1"/>
</dbReference>
<gene>
    <name evidence="2" type="ORF">JET18_09980</name>
</gene>
<protein>
    <submittedName>
        <fullName evidence="2">Uncharacterized protein</fullName>
    </submittedName>
</protein>
<organism evidence="2 3">
    <name type="scientific">Chryseobacterium endalhagicum</name>
    <dbReference type="NCBI Taxonomy" id="2797638"/>
    <lineage>
        <taxon>Bacteria</taxon>
        <taxon>Pseudomonadati</taxon>
        <taxon>Bacteroidota</taxon>
        <taxon>Flavobacteriia</taxon>
        <taxon>Flavobacteriales</taxon>
        <taxon>Weeksellaceae</taxon>
        <taxon>Chryseobacterium group</taxon>
        <taxon>Chryseobacterium</taxon>
    </lineage>
</organism>
<keyword evidence="1" id="KW-0812">Transmembrane</keyword>
<feature type="transmembrane region" description="Helical" evidence="1">
    <location>
        <begin position="6"/>
        <end position="26"/>
    </location>
</feature>
<keyword evidence="1" id="KW-1133">Transmembrane helix</keyword>
<evidence type="ECO:0000313" key="2">
    <source>
        <dbReference type="EMBL" id="MBL1221169.1"/>
    </source>
</evidence>
<evidence type="ECO:0000256" key="1">
    <source>
        <dbReference type="SAM" id="Phobius"/>
    </source>
</evidence>
<dbReference type="EMBL" id="JAELVM010000001">
    <property type="protein sequence ID" value="MBL1221169.1"/>
    <property type="molecule type" value="Genomic_DNA"/>
</dbReference>